<keyword evidence="3" id="KW-1185">Reference proteome</keyword>
<reference evidence="2 3" key="1">
    <citation type="submission" date="2020-03" db="EMBL/GenBank/DDBJ databases">
        <title>Whole genome shotgun sequence of Phytohabitans suffuscus NBRC 105367.</title>
        <authorList>
            <person name="Komaki H."/>
            <person name="Tamura T."/>
        </authorList>
    </citation>
    <scope>NUCLEOTIDE SEQUENCE [LARGE SCALE GENOMIC DNA]</scope>
    <source>
        <strain evidence="2 3">NBRC 105367</strain>
    </source>
</reference>
<dbReference type="KEGG" id="psuu:Psuf_053740"/>
<dbReference type="EMBL" id="AP022871">
    <property type="protein sequence ID" value="BCB88061.1"/>
    <property type="molecule type" value="Genomic_DNA"/>
</dbReference>
<evidence type="ECO:0000313" key="2">
    <source>
        <dbReference type="EMBL" id="BCB88061.1"/>
    </source>
</evidence>
<feature type="transmembrane region" description="Helical" evidence="1">
    <location>
        <begin position="58"/>
        <end position="75"/>
    </location>
</feature>
<gene>
    <name evidence="2" type="ORF">Psuf_053740</name>
</gene>
<keyword evidence="1" id="KW-0812">Transmembrane</keyword>
<dbReference type="AlphaFoldDB" id="A0A6F8YQ47"/>
<reference evidence="2 3" key="2">
    <citation type="submission" date="2020-03" db="EMBL/GenBank/DDBJ databases">
        <authorList>
            <person name="Ichikawa N."/>
            <person name="Kimura A."/>
            <person name="Kitahashi Y."/>
            <person name="Uohara A."/>
        </authorList>
    </citation>
    <scope>NUCLEOTIDE SEQUENCE [LARGE SCALE GENOMIC DNA]</scope>
    <source>
        <strain evidence="2 3">NBRC 105367</strain>
    </source>
</reference>
<proteinExistence type="predicted"/>
<name>A0A6F8YQ47_9ACTN</name>
<organism evidence="2 3">
    <name type="scientific">Phytohabitans suffuscus</name>
    <dbReference type="NCBI Taxonomy" id="624315"/>
    <lineage>
        <taxon>Bacteria</taxon>
        <taxon>Bacillati</taxon>
        <taxon>Actinomycetota</taxon>
        <taxon>Actinomycetes</taxon>
        <taxon>Micromonosporales</taxon>
        <taxon>Micromonosporaceae</taxon>
    </lineage>
</organism>
<keyword evidence="1" id="KW-1133">Transmembrane helix</keyword>
<keyword evidence="1" id="KW-0472">Membrane</keyword>
<feature type="transmembrane region" description="Helical" evidence="1">
    <location>
        <begin position="28"/>
        <end position="46"/>
    </location>
</feature>
<dbReference type="Proteomes" id="UP000503011">
    <property type="component" value="Chromosome"/>
</dbReference>
<sequence length="356" mass="39304">MAVTGRSTVWTPIGILRWLFSGSGVSSHLVRIVAFLGLVISVLQTLDYAFGKRLVPHSGLGYALIVLATVCLYTGNEAIRLGVESRRPPGLTDAFVQQITELQESGRHEAVVRYHKQLSRLLWVEGRLESRIRIGRLIEHSAALIGNKRVQAGILIDDLGWTNVAIGRFDEARRNISYGIDLAEECDDHYLAAKGLRHLGGLADEQGDYATAKAEFGRARDRAQTIQDEPAKSEMLAGIDYGEAQLALHEGQVDQALDYINASEARRLASGDDSRIVRTYALKGQILEKRNEILRARDSYVRGLELARRVGRIDEQIRNLQGLARVTGRQGDRGAAHAFSKEAADLKAQTPIPYDA</sequence>
<evidence type="ECO:0008006" key="4">
    <source>
        <dbReference type="Google" id="ProtNLM"/>
    </source>
</evidence>
<evidence type="ECO:0000313" key="3">
    <source>
        <dbReference type="Proteomes" id="UP000503011"/>
    </source>
</evidence>
<dbReference type="InterPro" id="IPR011990">
    <property type="entry name" value="TPR-like_helical_dom_sf"/>
</dbReference>
<dbReference type="SUPFAM" id="SSF48452">
    <property type="entry name" value="TPR-like"/>
    <property type="match status" value="2"/>
</dbReference>
<dbReference type="RefSeq" id="WP_173159384.1">
    <property type="nucleotide sequence ID" value="NZ_AP022871.1"/>
</dbReference>
<dbReference type="Gene3D" id="1.25.40.10">
    <property type="entry name" value="Tetratricopeptide repeat domain"/>
    <property type="match status" value="2"/>
</dbReference>
<evidence type="ECO:0000256" key="1">
    <source>
        <dbReference type="SAM" id="Phobius"/>
    </source>
</evidence>
<protein>
    <recommendedName>
        <fullName evidence="4">MalT-like TPR region domain-containing protein</fullName>
    </recommendedName>
</protein>
<accession>A0A6F8YQ47</accession>